<dbReference type="InterPro" id="IPR018499">
    <property type="entry name" value="Tetraspanin/Peripherin"/>
</dbReference>
<name>A0A061DVA3_THECC</name>
<dbReference type="AlphaFoldDB" id="A0A061DVA3"/>
<dbReference type="Proteomes" id="UP000026915">
    <property type="component" value="Chromosome 1"/>
</dbReference>
<dbReference type="STRING" id="3641.A0A061DVA3"/>
<feature type="transmembrane region" description="Helical" evidence="6">
    <location>
        <begin position="74"/>
        <end position="98"/>
    </location>
</feature>
<keyword evidence="5 6" id="KW-0472">Membrane</keyword>
<feature type="transmembrane region" description="Helical" evidence="6">
    <location>
        <begin position="47"/>
        <end position="67"/>
    </location>
</feature>
<evidence type="ECO:0000313" key="7">
    <source>
        <dbReference type="EMBL" id="EOX96332.1"/>
    </source>
</evidence>
<sequence length="276" mass="31269">MSSIRPSNDVSGILNLITLLVSITIFAAGLLLSKNAVTECERLLDKPLILVGLFLMLLSLTALIGTCCRVPGLLWIYLVFMFLFILGGVVFTAFAFVVTNEGAGRSLPGKGYKEYRLGDYSIWLQRIVNNAENWNKVKTCLVQSRICTDFHSKFHNDSLQKFHHKPLNALQSGCCKPSNDCGFTYKNPTNWTKEHGIYKNPDCKKWDNNPKVLCFNCQSCKAGILDNVKNSWKKHKVARINVIFLIFLIIVYSCAYCAFRDSMRDDHAEYHRGLKP</sequence>
<dbReference type="EMBL" id="CM001879">
    <property type="protein sequence ID" value="EOX96332.1"/>
    <property type="molecule type" value="Genomic_DNA"/>
</dbReference>
<organism evidence="7 8">
    <name type="scientific">Theobroma cacao</name>
    <name type="common">Cacao</name>
    <name type="synonym">Cocoa</name>
    <dbReference type="NCBI Taxonomy" id="3641"/>
    <lineage>
        <taxon>Eukaryota</taxon>
        <taxon>Viridiplantae</taxon>
        <taxon>Streptophyta</taxon>
        <taxon>Embryophyta</taxon>
        <taxon>Tracheophyta</taxon>
        <taxon>Spermatophyta</taxon>
        <taxon>Magnoliopsida</taxon>
        <taxon>eudicotyledons</taxon>
        <taxon>Gunneridae</taxon>
        <taxon>Pentapetalae</taxon>
        <taxon>rosids</taxon>
        <taxon>malvids</taxon>
        <taxon>Malvales</taxon>
        <taxon>Malvaceae</taxon>
        <taxon>Byttnerioideae</taxon>
        <taxon>Theobroma</taxon>
    </lineage>
</organism>
<evidence type="ECO:0000256" key="2">
    <source>
        <dbReference type="ARBA" id="ARBA00006840"/>
    </source>
</evidence>
<evidence type="ECO:0000256" key="4">
    <source>
        <dbReference type="ARBA" id="ARBA00022989"/>
    </source>
</evidence>
<dbReference type="PANTHER" id="PTHR32191">
    <property type="entry name" value="TETRASPANIN-8-RELATED"/>
    <property type="match status" value="1"/>
</dbReference>
<accession>A0A061DVA3</accession>
<dbReference type="InterPro" id="IPR044991">
    <property type="entry name" value="TET_plant"/>
</dbReference>
<reference evidence="7 8" key="1">
    <citation type="journal article" date="2013" name="Genome Biol.">
        <title>The genome sequence of the most widely cultivated cacao type and its use to identify candidate genes regulating pod color.</title>
        <authorList>
            <person name="Motamayor J.C."/>
            <person name="Mockaitis K."/>
            <person name="Schmutz J."/>
            <person name="Haiminen N."/>
            <person name="Iii D.L."/>
            <person name="Cornejo O."/>
            <person name="Findley S.D."/>
            <person name="Zheng P."/>
            <person name="Utro F."/>
            <person name="Royaert S."/>
            <person name="Saski C."/>
            <person name="Jenkins J."/>
            <person name="Podicheti R."/>
            <person name="Zhao M."/>
            <person name="Scheffler B.E."/>
            <person name="Stack J.C."/>
            <person name="Feltus F.A."/>
            <person name="Mustiga G.M."/>
            <person name="Amores F."/>
            <person name="Phillips W."/>
            <person name="Marelli J.P."/>
            <person name="May G.D."/>
            <person name="Shapiro H."/>
            <person name="Ma J."/>
            <person name="Bustamante C.D."/>
            <person name="Schnell R.J."/>
            <person name="Main D."/>
            <person name="Gilbert D."/>
            <person name="Parida L."/>
            <person name="Kuhn D.N."/>
        </authorList>
    </citation>
    <scope>NUCLEOTIDE SEQUENCE [LARGE SCALE GENOMIC DNA]</scope>
    <source>
        <strain evidence="8">cv. Matina 1-6</strain>
    </source>
</reference>
<comment type="subcellular location">
    <subcellularLocation>
        <location evidence="1">Membrane</location>
        <topology evidence="1">Multi-pass membrane protein</topology>
    </subcellularLocation>
</comment>
<keyword evidence="4 6" id="KW-1133">Transmembrane helix</keyword>
<evidence type="ECO:0000256" key="1">
    <source>
        <dbReference type="ARBA" id="ARBA00004141"/>
    </source>
</evidence>
<dbReference type="Gramene" id="EOX96332">
    <property type="protein sequence ID" value="EOX96332"/>
    <property type="gene ID" value="TCM_005603"/>
</dbReference>
<feature type="transmembrane region" description="Helical" evidence="6">
    <location>
        <begin position="12"/>
        <end position="32"/>
    </location>
</feature>
<dbReference type="Pfam" id="PF00335">
    <property type="entry name" value="Tetraspanin"/>
    <property type="match status" value="1"/>
</dbReference>
<keyword evidence="3 6" id="KW-0812">Transmembrane</keyword>
<comment type="similarity">
    <text evidence="2">Belongs to the tetraspanin (TM4SF) family.</text>
</comment>
<evidence type="ECO:0000256" key="6">
    <source>
        <dbReference type="SAM" id="Phobius"/>
    </source>
</evidence>
<evidence type="ECO:0000256" key="5">
    <source>
        <dbReference type="ARBA" id="ARBA00023136"/>
    </source>
</evidence>
<evidence type="ECO:0000313" key="8">
    <source>
        <dbReference type="Proteomes" id="UP000026915"/>
    </source>
</evidence>
<dbReference type="GO" id="GO:0005886">
    <property type="term" value="C:plasma membrane"/>
    <property type="evidence" value="ECO:0000318"/>
    <property type="project" value="GO_Central"/>
</dbReference>
<dbReference type="eggNOG" id="ENOG502QQQH">
    <property type="taxonomic scope" value="Eukaryota"/>
</dbReference>
<dbReference type="InParanoid" id="A0A061DVA3"/>
<dbReference type="GO" id="GO:0009506">
    <property type="term" value="C:plasmodesma"/>
    <property type="evidence" value="ECO:0000318"/>
    <property type="project" value="GO_Central"/>
</dbReference>
<dbReference type="HOGENOM" id="CLU_066970_0_0_1"/>
<evidence type="ECO:0000256" key="3">
    <source>
        <dbReference type="ARBA" id="ARBA00022692"/>
    </source>
</evidence>
<protein>
    <submittedName>
        <fullName evidence="7">Tetraspanin7, putative</fullName>
    </submittedName>
</protein>
<dbReference type="GO" id="GO:0009734">
    <property type="term" value="P:auxin-activated signaling pathway"/>
    <property type="evidence" value="ECO:0007669"/>
    <property type="project" value="InterPro"/>
</dbReference>
<keyword evidence="8" id="KW-1185">Reference proteome</keyword>
<proteinExistence type="inferred from homology"/>
<feature type="transmembrane region" description="Helical" evidence="6">
    <location>
        <begin position="240"/>
        <end position="259"/>
    </location>
</feature>
<dbReference type="OMA" id="NATYWIW"/>
<gene>
    <name evidence="7" type="ORF">TCM_005603</name>
</gene>